<sequence length="608" mass="67648">TPLLIAACYGHLDVVEYLVDRCGASVEAGGSVHFDGETMEGAPPLWALLRRGASVNRTTRTNSTPLRAACFQGLLEVVRYLVGEHQANLEVANRHGHTCLMISCYKGHREIARYLLEQGAQVNWRSANGNLALHNCAETSSLEILQLLLGCKANMERDSYGMTPLLPASVTGHTNIVEYLIQEQPGQEQVTGVEAQPGLPQEGSSTSQGWAPCCIFSPEVLNGESYQSCCPTSREAAVEALELLGSTYVDKKRDLLGALKHWRRAMELRHQGGEYLPKLEPPQLVLAYDYSREVNTTEELEALINDPDEMRMQALLIRERILSPSHPDSSYCIRYRGAVYADSGNIECYIRLWKYALDMQQSNLEPLSPMTTSSFLSFAELFSYVLQDRAAKGSLGTQIGFADFMGVLTKGVREVEWALQLLREPRDSAQFNKALAIILHLLYLLEKVECTPSQEHLKHQTIYRLLKCAPRGKNGFTPLHVAVDKDTTNVGRYSVGRFPSLHVVKVLFDCGADRDSRDFDNTPLHIAAQNNCPAIVNALIEAGAHMDATNAFKKTAYELLEDKLLARGTMQPFNYVTLQCLAAQALDKNKIPYKGFIPEDLKAFIELH</sequence>
<dbReference type="GO" id="GO:0005737">
    <property type="term" value="C:cytoplasm"/>
    <property type="evidence" value="ECO:0007669"/>
    <property type="project" value="UniProtKB-ARBA"/>
</dbReference>
<feature type="repeat" description="ANK" evidence="7">
    <location>
        <begin position="95"/>
        <end position="127"/>
    </location>
</feature>
<dbReference type="FunFam" id="1.25.40.10:FF:000261">
    <property type="entry name" value="protein fem-1 homolog A"/>
    <property type="match status" value="1"/>
</dbReference>
<keyword evidence="4" id="KW-0802">TPR repeat</keyword>
<keyword evidence="3" id="KW-0833">Ubl conjugation pathway</keyword>
<dbReference type="Gene3D" id="1.25.40.10">
    <property type="entry name" value="Tetratricopeptide repeat domain"/>
    <property type="match status" value="1"/>
</dbReference>
<dbReference type="PANTHER" id="PTHR24173">
    <property type="entry name" value="ANKYRIN REPEAT CONTAINING"/>
    <property type="match status" value="1"/>
</dbReference>
<dbReference type="PANTHER" id="PTHR24173:SF67">
    <property type="entry name" value="FEM-1 HOMOLOG A"/>
    <property type="match status" value="1"/>
</dbReference>
<dbReference type="InterPro" id="IPR036770">
    <property type="entry name" value="Ankyrin_rpt-contain_sf"/>
</dbReference>
<proteinExistence type="inferred from homology"/>
<feature type="repeat" description="ANK" evidence="7">
    <location>
        <begin position="474"/>
        <end position="519"/>
    </location>
</feature>
<dbReference type="Gene3D" id="1.25.40.20">
    <property type="entry name" value="Ankyrin repeat-containing domain"/>
    <property type="match status" value="3"/>
</dbReference>
<dbReference type="GO" id="GO:0043161">
    <property type="term" value="P:proteasome-mediated ubiquitin-dependent protein catabolic process"/>
    <property type="evidence" value="ECO:0000318"/>
    <property type="project" value="GO_Central"/>
</dbReference>
<dbReference type="GO" id="GO:0050728">
    <property type="term" value="P:negative regulation of inflammatory response"/>
    <property type="evidence" value="ECO:0000318"/>
    <property type="project" value="GO_Central"/>
</dbReference>
<keyword evidence="9" id="KW-1185">Reference proteome</keyword>
<evidence type="ECO:0000313" key="8">
    <source>
        <dbReference type="Ensembl" id="ENSGGOP00000042284.1"/>
    </source>
</evidence>
<dbReference type="Pfam" id="PF00023">
    <property type="entry name" value="Ank"/>
    <property type="match status" value="1"/>
</dbReference>
<evidence type="ECO:0000256" key="3">
    <source>
        <dbReference type="ARBA" id="ARBA00022786"/>
    </source>
</evidence>
<dbReference type="InParanoid" id="A0A2I2Z4T1"/>
<evidence type="ECO:0000256" key="4">
    <source>
        <dbReference type="ARBA" id="ARBA00022803"/>
    </source>
</evidence>
<reference evidence="8" key="3">
    <citation type="submission" date="2025-08" db="UniProtKB">
        <authorList>
            <consortium name="Ensembl"/>
        </authorList>
    </citation>
    <scope>IDENTIFICATION</scope>
</reference>
<dbReference type="Ensembl" id="ENSGGOT00000044661.1">
    <property type="protein sequence ID" value="ENSGGOP00000042284.1"/>
    <property type="gene ID" value="ENSGGOG00000027670.2"/>
</dbReference>
<dbReference type="Proteomes" id="UP000001519">
    <property type="component" value="Chromosome 18"/>
</dbReference>
<dbReference type="OMA" id="ENKIGHE"/>
<dbReference type="STRING" id="9593.ENSGGOP00000042284"/>
<evidence type="ECO:0000256" key="6">
    <source>
        <dbReference type="ARBA" id="ARBA00038500"/>
    </source>
</evidence>
<feature type="repeat" description="ANK" evidence="7">
    <location>
        <begin position="1"/>
        <end position="21"/>
    </location>
</feature>
<dbReference type="GO" id="GO:1990756">
    <property type="term" value="F:ubiquitin-like ligase-substrate adaptor activity"/>
    <property type="evidence" value="ECO:0000318"/>
    <property type="project" value="GO_Central"/>
</dbReference>
<reference evidence="8 9" key="2">
    <citation type="journal article" date="2012" name="Nature">
        <title>Insights into hominid evolution from the gorilla genome sequence.</title>
        <authorList>
            <person name="Scally A."/>
            <person name="Dutheil J.Y."/>
            <person name="Hillier L.W."/>
            <person name="Jordan G.E."/>
            <person name="Goodhead I."/>
            <person name="Herrero J."/>
            <person name="Hobolth A."/>
            <person name="Lappalainen T."/>
            <person name="Mailund T."/>
            <person name="Marques-Bonet T."/>
            <person name="McCarthy S."/>
            <person name="Montgomery S.H."/>
            <person name="Schwalie P.C."/>
            <person name="Tang Y.A."/>
            <person name="Ward M.C."/>
            <person name="Xue Y."/>
            <person name="Yngvadottir B."/>
            <person name="Alkan C."/>
            <person name="Andersen L.N."/>
            <person name="Ayub Q."/>
            <person name="Ball E.V."/>
            <person name="Beal K."/>
            <person name="Bradley B.J."/>
            <person name="Chen Y."/>
            <person name="Clee C.M."/>
            <person name="Fitzgerald S."/>
            <person name="Graves T.A."/>
            <person name="Gu Y."/>
            <person name="Heath P."/>
            <person name="Heger A."/>
            <person name="Karakoc E."/>
            <person name="Kolb-Kokocinski A."/>
            <person name="Laird G.K."/>
            <person name="Lunter G."/>
            <person name="Meader S."/>
            <person name="Mort M."/>
            <person name="Mullikin J.C."/>
            <person name="Munch K."/>
            <person name="O'Connor T.D."/>
            <person name="Phillips A.D."/>
            <person name="Prado-Martinez J."/>
            <person name="Rogers A.S."/>
            <person name="Sajjadian S."/>
            <person name="Schmidt D."/>
            <person name="Shaw K."/>
            <person name="Simpson J.T."/>
            <person name="Stenson P.D."/>
            <person name="Turner D.J."/>
            <person name="Vigilant L."/>
            <person name="Vilella A.J."/>
            <person name="Whitener W."/>
            <person name="Zhu B."/>
            <person name="Cooper D.N."/>
            <person name="de Jong P."/>
            <person name="Dermitzakis E.T."/>
            <person name="Eichler E.E."/>
            <person name="Flicek P."/>
            <person name="Goldman N."/>
            <person name="Mundy N.I."/>
            <person name="Ning Z."/>
            <person name="Odom D.T."/>
            <person name="Ponting C.P."/>
            <person name="Quail M.A."/>
            <person name="Ryder O.A."/>
            <person name="Searle S.M."/>
            <person name="Warren W.C."/>
            <person name="Wilson R.K."/>
            <person name="Schierup M.H."/>
            <person name="Rogers J."/>
            <person name="Tyler-Smith C."/>
            <person name="Durbin R."/>
        </authorList>
    </citation>
    <scope>NUCLEOTIDE SEQUENCE [LARGE SCALE GENOMIC DNA]</scope>
</reference>
<dbReference type="Bgee" id="ENSGGOG00000027670">
    <property type="expression patterns" value="Expressed in frontal cortex and 3 other cell types or tissues"/>
</dbReference>
<dbReference type="InterPro" id="IPR002110">
    <property type="entry name" value="Ankyrin_rpt"/>
</dbReference>
<keyword evidence="2" id="KW-0677">Repeat</keyword>
<dbReference type="Pfam" id="PF12796">
    <property type="entry name" value="Ank_2"/>
    <property type="match status" value="3"/>
</dbReference>
<name>A0A2I2Z4T1_GORGO</name>
<dbReference type="EMBL" id="CABD030106892">
    <property type="status" value="NOT_ANNOTATED_CDS"/>
    <property type="molecule type" value="Genomic_DNA"/>
</dbReference>
<dbReference type="PROSITE" id="PS50088">
    <property type="entry name" value="ANK_REPEAT"/>
    <property type="match status" value="4"/>
</dbReference>
<evidence type="ECO:0000256" key="5">
    <source>
        <dbReference type="ARBA" id="ARBA00023043"/>
    </source>
</evidence>
<dbReference type="GO" id="GO:0140627">
    <property type="term" value="P:ubiquitin-dependent protein catabolic process via the C-end degron rule pathway"/>
    <property type="evidence" value="ECO:0007669"/>
    <property type="project" value="UniProtKB-ARBA"/>
</dbReference>
<comment type="similarity">
    <text evidence="6">Belongs to the fem-1 family.</text>
</comment>
<evidence type="ECO:0008006" key="10">
    <source>
        <dbReference type="Google" id="ProtNLM"/>
    </source>
</evidence>
<dbReference type="InterPro" id="IPR011990">
    <property type="entry name" value="TPR-like_helical_dom_sf"/>
</dbReference>
<dbReference type="GO" id="GO:0031462">
    <property type="term" value="C:Cul2-RING ubiquitin ligase complex"/>
    <property type="evidence" value="ECO:0007669"/>
    <property type="project" value="UniProtKB-ARBA"/>
</dbReference>
<comment type="pathway">
    <text evidence="1">Protein modification; protein ubiquitination.</text>
</comment>
<organism evidence="8 9">
    <name type="scientific">Gorilla gorilla gorilla</name>
    <name type="common">Western lowland gorilla</name>
    <dbReference type="NCBI Taxonomy" id="9595"/>
    <lineage>
        <taxon>Eukaryota</taxon>
        <taxon>Metazoa</taxon>
        <taxon>Chordata</taxon>
        <taxon>Craniata</taxon>
        <taxon>Vertebrata</taxon>
        <taxon>Euteleostomi</taxon>
        <taxon>Mammalia</taxon>
        <taxon>Eutheria</taxon>
        <taxon>Euarchontoglires</taxon>
        <taxon>Primates</taxon>
        <taxon>Haplorrhini</taxon>
        <taxon>Catarrhini</taxon>
        <taxon>Hominidae</taxon>
        <taxon>Gorilla</taxon>
    </lineage>
</organism>
<reference evidence="9" key="1">
    <citation type="submission" date="2011-05" db="EMBL/GenBank/DDBJ databases">
        <title>Insights into the evolution of the great apes provided by the gorilla genome.</title>
        <authorList>
            <person name="Scally A."/>
        </authorList>
    </citation>
    <scope>NUCLEOTIDE SEQUENCE [LARGE SCALE GENOMIC DNA]</scope>
</reference>
<dbReference type="FunFam" id="1.25.40.20:FF:000076">
    <property type="entry name" value="Fem-1 homolog c (C.elegans)"/>
    <property type="match status" value="1"/>
</dbReference>
<dbReference type="AlphaFoldDB" id="A0A2I2Z4T1"/>
<evidence type="ECO:0000256" key="7">
    <source>
        <dbReference type="PROSITE-ProRule" id="PRU00023"/>
    </source>
</evidence>
<evidence type="ECO:0000313" key="9">
    <source>
        <dbReference type="Proteomes" id="UP000001519"/>
    </source>
</evidence>
<dbReference type="SUPFAM" id="SSF48403">
    <property type="entry name" value="Ankyrin repeat"/>
    <property type="match status" value="2"/>
</dbReference>
<feature type="repeat" description="ANK" evidence="7">
    <location>
        <begin position="519"/>
        <end position="551"/>
    </location>
</feature>
<keyword evidence="5 7" id="KW-0040">ANK repeat</keyword>
<accession>A0A2I2Z4T1</accession>
<reference evidence="8" key="4">
    <citation type="submission" date="2025-09" db="UniProtKB">
        <authorList>
            <consortium name="Ensembl"/>
        </authorList>
    </citation>
    <scope>IDENTIFICATION</scope>
</reference>
<dbReference type="GO" id="GO:0000151">
    <property type="term" value="C:ubiquitin ligase complex"/>
    <property type="evidence" value="ECO:0000318"/>
    <property type="project" value="GO_Central"/>
</dbReference>
<evidence type="ECO:0000256" key="2">
    <source>
        <dbReference type="ARBA" id="ARBA00022737"/>
    </source>
</evidence>
<dbReference type="SMART" id="SM00248">
    <property type="entry name" value="ANK"/>
    <property type="match status" value="7"/>
</dbReference>
<protein>
    <recommendedName>
        <fullName evidence="10">Fem-1 homolog A</fullName>
    </recommendedName>
</protein>
<evidence type="ECO:0000256" key="1">
    <source>
        <dbReference type="ARBA" id="ARBA00004906"/>
    </source>
</evidence>
<dbReference type="PROSITE" id="PS50297">
    <property type="entry name" value="ANK_REP_REGION"/>
    <property type="match status" value="3"/>
</dbReference>
<dbReference type="GeneTree" id="ENSGT00940000161210"/>